<gene>
    <name evidence="2" type="ORF">RSOL_033190</name>
</gene>
<dbReference type="EMBL" id="JATN01000322">
    <property type="protein sequence ID" value="EUC54199.1"/>
    <property type="molecule type" value="Genomic_DNA"/>
</dbReference>
<sequence>MGLFNMAKQKPATSRAGSALFIGQAAETKSNDHPGETLSAQSPEKIERHPEFFFDNTLIAIQVEKTLFNVHKYLLVKSEVFSDMFGGFKTEDDEPQPGSSPEYPIVIHGAAASDFAALLKIFTPTISPVISPSEGSLIILLSTSQPVEFLGASHFSFTTCGE</sequence>
<evidence type="ECO:0000259" key="1">
    <source>
        <dbReference type="Pfam" id="PF00651"/>
    </source>
</evidence>
<dbReference type="Pfam" id="PF00651">
    <property type="entry name" value="BTB"/>
    <property type="match status" value="1"/>
</dbReference>
<evidence type="ECO:0000313" key="3">
    <source>
        <dbReference type="Proteomes" id="UP000030108"/>
    </source>
</evidence>
<feature type="domain" description="BTB" evidence="1">
    <location>
        <begin position="59"/>
        <end position="126"/>
    </location>
</feature>
<dbReference type="InterPro" id="IPR000210">
    <property type="entry name" value="BTB/POZ_dom"/>
</dbReference>
<accession>X8IY95</accession>
<proteinExistence type="predicted"/>
<dbReference type="Proteomes" id="UP000030108">
    <property type="component" value="Unassembled WGS sequence"/>
</dbReference>
<organism evidence="2 3">
    <name type="scientific">Rhizoctonia solani AG-3 Rhs1AP</name>
    <dbReference type="NCBI Taxonomy" id="1086054"/>
    <lineage>
        <taxon>Eukaryota</taxon>
        <taxon>Fungi</taxon>
        <taxon>Dikarya</taxon>
        <taxon>Basidiomycota</taxon>
        <taxon>Agaricomycotina</taxon>
        <taxon>Agaricomycetes</taxon>
        <taxon>Cantharellales</taxon>
        <taxon>Ceratobasidiaceae</taxon>
        <taxon>Rhizoctonia</taxon>
    </lineage>
</organism>
<protein>
    <submittedName>
        <fullName evidence="2">BTB domain protein, putative</fullName>
    </submittedName>
</protein>
<dbReference type="OrthoDB" id="2746456at2759"/>
<comment type="caution">
    <text evidence="2">The sequence shown here is derived from an EMBL/GenBank/DDBJ whole genome shotgun (WGS) entry which is preliminary data.</text>
</comment>
<name>X8IY95_9AGAM</name>
<reference evidence="3" key="1">
    <citation type="journal article" date="2014" name="Genome Announc.">
        <title>Draft genome sequence of the plant-pathogenic soil fungus Rhizoctonia solani anastomosis group 3 strain Rhs1AP.</title>
        <authorList>
            <person name="Cubeta M.A."/>
            <person name="Thomas E."/>
            <person name="Dean R.A."/>
            <person name="Jabaji S."/>
            <person name="Neate S.M."/>
            <person name="Tavantzis S."/>
            <person name="Toda T."/>
            <person name="Vilgalys R."/>
            <person name="Bharathan N."/>
            <person name="Fedorova-Abrams N."/>
            <person name="Pakala S.B."/>
            <person name="Pakala S.M."/>
            <person name="Zafar N."/>
            <person name="Joardar V."/>
            <person name="Losada L."/>
            <person name="Nierman W.C."/>
        </authorList>
    </citation>
    <scope>NUCLEOTIDE SEQUENCE [LARGE SCALE GENOMIC DNA]</scope>
    <source>
        <strain evidence="3">AG-3</strain>
    </source>
</reference>
<evidence type="ECO:0000313" key="2">
    <source>
        <dbReference type="EMBL" id="EUC54199.1"/>
    </source>
</evidence>
<dbReference type="AlphaFoldDB" id="X8IY95"/>